<gene>
    <name evidence="1" type="ORF">E5334_05945</name>
</gene>
<dbReference type="InterPro" id="IPR011989">
    <property type="entry name" value="ARM-like"/>
</dbReference>
<accession>A0A4S2F023</accession>
<dbReference type="SUPFAM" id="SSF48371">
    <property type="entry name" value="ARM repeat"/>
    <property type="match status" value="1"/>
</dbReference>
<dbReference type="InterPro" id="IPR016024">
    <property type="entry name" value="ARM-type_fold"/>
</dbReference>
<name>A0A4S2F023_9ACTN</name>
<dbReference type="Gene3D" id="1.25.10.10">
    <property type="entry name" value="Leucine-rich Repeat Variant"/>
    <property type="match status" value="1"/>
</dbReference>
<protein>
    <submittedName>
        <fullName evidence="1">HEAT repeat domain-containing protein</fullName>
    </submittedName>
</protein>
<dbReference type="RefSeq" id="WP_136012669.1">
    <property type="nucleotide sequence ID" value="NZ_SRYE01000003.1"/>
</dbReference>
<dbReference type="EMBL" id="SRYE01000003">
    <property type="protein sequence ID" value="TGY62198.1"/>
    <property type="molecule type" value="Genomic_DNA"/>
</dbReference>
<sequence>MGETELYRELGQLSKDKSRWGEKTPYVSSLLSHDSVKIRAKALWLLGEMGFAHPESVHDTIPAIAAFISNPEPLLRERAANALGRIGRADFSAIESYFEDLFRFADDENAKLRLAVLVRASSSAQSTRTSTSQWDNWMVFGGDITGDNIGIQIALCQIAEFMESLLEFFSTSRIKVLNR</sequence>
<keyword evidence="2" id="KW-1185">Reference proteome</keyword>
<dbReference type="Proteomes" id="UP000310263">
    <property type="component" value="Unassembled WGS sequence"/>
</dbReference>
<proteinExistence type="predicted"/>
<comment type="caution">
    <text evidence="1">The sequence shown here is derived from an EMBL/GenBank/DDBJ whole genome shotgun (WGS) entry which is preliminary data.</text>
</comment>
<dbReference type="OrthoDB" id="5244891at2"/>
<dbReference type="AlphaFoldDB" id="A0A4S2F023"/>
<dbReference type="Pfam" id="PF13646">
    <property type="entry name" value="HEAT_2"/>
    <property type="match status" value="1"/>
</dbReference>
<organism evidence="1 2">
    <name type="scientific">Muricaecibacterium torontonense</name>
    <dbReference type="NCBI Taxonomy" id="3032871"/>
    <lineage>
        <taxon>Bacteria</taxon>
        <taxon>Bacillati</taxon>
        <taxon>Actinomycetota</taxon>
        <taxon>Coriobacteriia</taxon>
        <taxon>Coriobacteriales</taxon>
        <taxon>Atopobiaceae</taxon>
        <taxon>Muricaecibacterium</taxon>
    </lineage>
</organism>
<evidence type="ECO:0000313" key="1">
    <source>
        <dbReference type="EMBL" id="TGY62198.1"/>
    </source>
</evidence>
<reference evidence="1 2" key="1">
    <citation type="submission" date="2019-04" db="EMBL/GenBank/DDBJ databases">
        <title>Microbes associate with the intestines of laboratory mice.</title>
        <authorList>
            <person name="Navarre W."/>
            <person name="Wong E."/>
            <person name="Huang K."/>
            <person name="Tropini C."/>
            <person name="Ng K."/>
            <person name="Yu B."/>
        </authorList>
    </citation>
    <scope>NUCLEOTIDE SEQUENCE [LARGE SCALE GENOMIC DNA]</scope>
    <source>
        <strain evidence="1 2">NM07_P-09</strain>
    </source>
</reference>
<evidence type="ECO:0000313" key="2">
    <source>
        <dbReference type="Proteomes" id="UP000310263"/>
    </source>
</evidence>